<evidence type="ECO:0000256" key="5">
    <source>
        <dbReference type="ARBA" id="ARBA00022525"/>
    </source>
</evidence>
<dbReference type="EMBL" id="GL385398">
    <property type="protein sequence ID" value="EJT74864.1"/>
    <property type="molecule type" value="Genomic_DNA"/>
</dbReference>
<evidence type="ECO:0000256" key="16">
    <source>
        <dbReference type="SAM" id="SignalP"/>
    </source>
</evidence>
<evidence type="ECO:0000256" key="2">
    <source>
        <dbReference type="ARBA" id="ARBA00004589"/>
    </source>
</evidence>
<organism evidence="19">
    <name type="scientific">Gaeumannomyces tritici (strain R3-111a-1)</name>
    <name type="common">Wheat and barley take-all root rot fungus</name>
    <name type="synonym">Gaeumannomyces graminis var. tritici</name>
    <dbReference type="NCBI Taxonomy" id="644352"/>
    <lineage>
        <taxon>Eukaryota</taxon>
        <taxon>Fungi</taxon>
        <taxon>Dikarya</taxon>
        <taxon>Ascomycota</taxon>
        <taxon>Pezizomycotina</taxon>
        <taxon>Sordariomycetes</taxon>
        <taxon>Sordariomycetidae</taxon>
        <taxon>Magnaporthales</taxon>
        <taxon>Magnaporthaceae</taxon>
        <taxon>Gaeumannomyces</taxon>
    </lineage>
</organism>
<gene>
    <name evidence="20" type="primary">20349160</name>
    <name evidence="19" type="ORF">GGTG_08702</name>
</gene>
<feature type="transmembrane region" description="Helical" evidence="15">
    <location>
        <begin position="285"/>
        <end position="305"/>
    </location>
</feature>
<feature type="compositionally biased region" description="Low complexity" evidence="14">
    <location>
        <begin position="457"/>
        <end position="480"/>
    </location>
</feature>
<name>J3P5B3_GAET3</name>
<keyword evidence="5" id="KW-0964">Secreted</keyword>
<comment type="subcellular location">
    <subcellularLocation>
        <location evidence="2">Membrane</location>
        <topology evidence="2">Lipid-anchor</topology>
        <topology evidence="2">GPI-anchor</topology>
    </subcellularLocation>
    <subcellularLocation>
        <location evidence="1">Membrane</location>
        <topology evidence="1">Multi-pass membrane protein</topology>
    </subcellularLocation>
    <subcellularLocation>
        <location evidence="3">Secreted</location>
    </subcellularLocation>
</comment>
<keyword evidence="8 16" id="KW-0732">Signal</keyword>
<evidence type="ECO:0000256" key="8">
    <source>
        <dbReference type="ARBA" id="ARBA00022729"/>
    </source>
</evidence>
<feature type="region of interest" description="Disordered" evidence="14">
    <location>
        <begin position="413"/>
        <end position="480"/>
    </location>
</feature>
<feature type="chain" id="PRO_5015094921" evidence="16">
    <location>
        <begin position="18"/>
        <end position="545"/>
    </location>
</feature>
<comment type="similarity">
    <text evidence="4">Belongs to the RBT5 family.</text>
</comment>
<dbReference type="PANTHER" id="PTHR33048:SF143">
    <property type="entry name" value="EXTRACELLULAR MEMBRANE PROTEIN CFEM DOMAIN-CONTAINING PROTEIN-RELATED"/>
    <property type="match status" value="1"/>
</dbReference>
<feature type="signal peptide" evidence="16">
    <location>
        <begin position="1"/>
        <end position="17"/>
    </location>
</feature>
<feature type="transmembrane region" description="Helical" evidence="15">
    <location>
        <begin position="317"/>
        <end position="339"/>
    </location>
</feature>
<reference evidence="21" key="1">
    <citation type="submission" date="2010-07" db="EMBL/GenBank/DDBJ databases">
        <title>The genome sequence of Gaeumannomyces graminis var. tritici strain R3-111a-1.</title>
        <authorList>
            <consortium name="The Broad Institute Genome Sequencing Platform"/>
            <person name="Ma L.-J."/>
            <person name="Dead R."/>
            <person name="Young S."/>
            <person name="Zeng Q."/>
            <person name="Koehrsen M."/>
            <person name="Alvarado L."/>
            <person name="Berlin A."/>
            <person name="Chapman S.B."/>
            <person name="Chen Z."/>
            <person name="Freedman E."/>
            <person name="Gellesch M."/>
            <person name="Goldberg J."/>
            <person name="Griggs A."/>
            <person name="Gujja S."/>
            <person name="Heilman E.R."/>
            <person name="Heiman D."/>
            <person name="Hepburn T."/>
            <person name="Howarth C."/>
            <person name="Jen D."/>
            <person name="Larson L."/>
            <person name="Mehta T."/>
            <person name="Neiman D."/>
            <person name="Pearson M."/>
            <person name="Roberts A."/>
            <person name="Saif S."/>
            <person name="Shea T."/>
            <person name="Shenoy N."/>
            <person name="Sisk P."/>
            <person name="Stolte C."/>
            <person name="Sykes S."/>
            <person name="Walk T."/>
            <person name="White J."/>
            <person name="Yandava C."/>
            <person name="Haas B."/>
            <person name="Nusbaum C."/>
            <person name="Birren B."/>
        </authorList>
    </citation>
    <scope>NUCLEOTIDE SEQUENCE [LARGE SCALE GENOMIC DNA]</scope>
    <source>
        <strain evidence="21">R3-111a-1</strain>
    </source>
</reference>
<evidence type="ECO:0000313" key="21">
    <source>
        <dbReference type="Proteomes" id="UP000006039"/>
    </source>
</evidence>
<keyword evidence="21" id="KW-1185">Reference proteome</keyword>
<evidence type="ECO:0000259" key="18">
    <source>
        <dbReference type="Pfam" id="PF20684"/>
    </source>
</evidence>
<dbReference type="Pfam" id="PF05730">
    <property type="entry name" value="CFEM"/>
    <property type="match status" value="1"/>
</dbReference>
<evidence type="ECO:0000313" key="19">
    <source>
        <dbReference type="EMBL" id="EJT74864.1"/>
    </source>
</evidence>
<keyword evidence="7 15" id="KW-0812">Transmembrane</keyword>
<dbReference type="GeneID" id="20349160"/>
<feature type="transmembrane region" description="Helical" evidence="15">
    <location>
        <begin position="121"/>
        <end position="142"/>
    </location>
</feature>
<dbReference type="Pfam" id="PF20684">
    <property type="entry name" value="Fung_rhodopsin"/>
    <property type="match status" value="1"/>
</dbReference>
<proteinExistence type="inferred from homology"/>
<sequence length="545" mass="58585">MRFSRLVVLALAPLGLAQRTAEPSTTPSVTPPTTNSSTPAAAAPAVPLCAAKCLALGVTRSFCATVTPAAEQRKCTCSNQELQLDVATCVAANCTVKESIRFQGVSKANCGVPARDESKRYYVVTIVFAVVAWALVLSRIGFKYFALGAHELGWDDLFIFLTAAITIPSAVITCNGTLPNGLGKDIWIVPVEHIYIFLEFFFAMTIFYFVQVGMLKMSLLFFYLRIFPAKPVKRILWATVAVNALVTVLYVILDVVQCAPISLFWTKWDGESNSKCIMEINDLVVSNAVISIVLDLWMLAVPTWQLRGLQLHWKKKVGVAAMFAVGTLFTILSCVRLEILIRMGKNPKNPTYDQLEISTWSTIEITVGIICACMPTFRMLLVRLFPRLGNVTSRGYARGGGGGSGGGGAGGYGSSYAKGSRSRSTGPSVTLGSRSAHGGSVGGGGGGGQIPLKDLKTPSATSSVARPASPATPSSIPAGAIRMQTEYTVTSAPHYVTAGQSPLSRNGLQTREGEHMRDEYDDQSRLVIQRNTPSPELTRHKGTMI</sequence>
<dbReference type="VEuPathDB" id="FungiDB:GGTG_08702"/>
<evidence type="ECO:0000256" key="6">
    <source>
        <dbReference type="ARBA" id="ARBA00022622"/>
    </source>
</evidence>
<dbReference type="RefSeq" id="XP_009224808.1">
    <property type="nucleotide sequence ID" value="XM_009226544.1"/>
</dbReference>
<comment type="similarity">
    <text evidence="13">Belongs to the SAT4 family.</text>
</comment>
<dbReference type="eggNOG" id="ENOG502SKG6">
    <property type="taxonomic scope" value="Eukaryota"/>
</dbReference>
<dbReference type="HOGENOM" id="CLU_028200_6_3_1"/>
<feature type="compositionally biased region" description="Gly residues" evidence="14">
    <location>
        <begin position="439"/>
        <end position="449"/>
    </location>
</feature>
<dbReference type="STRING" id="644352.J3P5B3"/>
<feature type="domain" description="CFEM" evidence="17">
    <location>
        <begin position="43"/>
        <end position="110"/>
    </location>
</feature>
<evidence type="ECO:0000256" key="9">
    <source>
        <dbReference type="ARBA" id="ARBA00022989"/>
    </source>
</evidence>
<reference evidence="19" key="3">
    <citation type="submission" date="2010-09" db="EMBL/GenBank/DDBJ databases">
        <title>Annotation of Gaeumannomyces graminis var. tritici R3-111a-1.</title>
        <authorList>
            <consortium name="The Broad Institute Genome Sequencing Platform"/>
            <person name="Ma L.-J."/>
            <person name="Dead R."/>
            <person name="Young S.K."/>
            <person name="Zeng Q."/>
            <person name="Gargeya S."/>
            <person name="Fitzgerald M."/>
            <person name="Haas B."/>
            <person name="Abouelleil A."/>
            <person name="Alvarado L."/>
            <person name="Arachchi H.M."/>
            <person name="Berlin A."/>
            <person name="Brown A."/>
            <person name="Chapman S.B."/>
            <person name="Chen Z."/>
            <person name="Dunbar C."/>
            <person name="Freedman E."/>
            <person name="Gearin G."/>
            <person name="Gellesch M."/>
            <person name="Goldberg J."/>
            <person name="Griggs A."/>
            <person name="Gujja S."/>
            <person name="Heiman D."/>
            <person name="Howarth C."/>
            <person name="Larson L."/>
            <person name="Lui A."/>
            <person name="MacDonald P.J.P."/>
            <person name="Mehta T."/>
            <person name="Montmayeur A."/>
            <person name="Murphy C."/>
            <person name="Neiman D."/>
            <person name="Pearson M."/>
            <person name="Priest M."/>
            <person name="Roberts A."/>
            <person name="Saif S."/>
            <person name="Shea T."/>
            <person name="Shenoy N."/>
            <person name="Sisk P."/>
            <person name="Stolte C."/>
            <person name="Sykes S."/>
            <person name="Yandava C."/>
            <person name="Wortman J."/>
            <person name="Nusbaum C."/>
            <person name="Birren B."/>
        </authorList>
    </citation>
    <scope>NUCLEOTIDE SEQUENCE</scope>
    <source>
        <strain evidence="19">R3-111a-1</strain>
    </source>
</reference>
<dbReference type="AlphaFoldDB" id="J3P5B3"/>
<dbReference type="GO" id="GO:0098552">
    <property type="term" value="C:side of membrane"/>
    <property type="evidence" value="ECO:0007669"/>
    <property type="project" value="UniProtKB-KW"/>
</dbReference>
<evidence type="ECO:0000313" key="20">
    <source>
        <dbReference type="EnsemblFungi" id="EJT74864"/>
    </source>
</evidence>
<accession>J3P5B3</accession>
<feature type="transmembrane region" description="Helical" evidence="15">
    <location>
        <begin position="193"/>
        <end position="223"/>
    </location>
</feature>
<evidence type="ECO:0000256" key="13">
    <source>
        <dbReference type="ARBA" id="ARBA00038359"/>
    </source>
</evidence>
<evidence type="ECO:0000256" key="12">
    <source>
        <dbReference type="ARBA" id="ARBA00023288"/>
    </source>
</evidence>
<feature type="domain" description="Rhodopsin" evidence="18">
    <location>
        <begin position="150"/>
        <end position="382"/>
    </location>
</feature>
<dbReference type="GO" id="GO:0005576">
    <property type="term" value="C:extracellular region"/>
    <property type="evidence" value="ECO:0007669"/>
    <property type="project" value="UniProtKB-SubCell"/>
</dbReference>
<dbReference type="PANTHER" id="PTHR33048">
    <property type="entry name" value="PTH11-LIKE INTEGRAL MEMBRANE PROTEIN (AFU_ORTHOLOGUE AFUA_5G11245)"/>
    <property type="match status" value="1"/>
</dbReference>
<evidence type="ECO:0000256" key="15">
    <source>
        <dbReference type="SAM" id="Phobius"/>
    </source>
</evidence>
<keyword evidence="9 15" id="KW-1133">Transmembrane helix</keyword>
<keyword evidence="6" id="KW-0336">GPI-anchor</keyword>
<dbReference type="InterPro" id="IPR008427">
    <property type="entry name" value="Extracellular_membr_CFEM_dom"/>
</dbReference>
<keyword evidence="12" id="KW-0449">Lipoprotein</keyword>
<evidence type="ECO:0000256" key="7">
    <source>
        <dbReference type="ARBA" id="ARBA00022692"/>
    </source>
</evidence>
<dbReference type="Proteomes" id="UP000006039">
    <property type="component" value="Unassembled WGS sequence"/>
</dbReference>
<feature type="transmembrane region" description="Helical" evidence="15">
    <location>
        <begin position="154"/>
        <end position="173"/>
    </location>
</feature>
<evidence type="ECO:0000256" key="11">
    <source>
        <dbReference type="ARBA" id="ARBA00023157"/>
    </source>
</evidence>
<keyword evidence="10 15" id="KW-0472">Membrane</keyword>
<feature type="transmembrane region" description="Helical" evidence="15">
    <location>
        <begin position="359"/>
        <end position="381"/>
    </location>
</feature>
<keyword evidence="11" id="KW-1015">Disulfide bond</keyword>
<feature type="transmembrane region" description="Helical" evidence="15">
    <location>
        <begin position="235"/>
        <end position="265"/>
    </location>
</feature>
<reference evidence="19" key="2">
    <citation type="submission" date="2010-07" db="EMBL/GenBank/DDBJ databases">
        <authorList>
            <consortium name="The Broad Institute Genome Sequencing Platform"/>
            <consortium name="Broad Institute Genome Sequencing Center for Infectious Disease"/>
            <person name="Ma L.-J."/>
            <person name="Dead R."/>
            <person name="Young S."/>
            <person name="Zeng Q."/>
            <person name="Koehrsen M."/>
            <person name="Alvarado L."/>
            <person name="Berlin A."/>
            <person name="Chapman S.B."/>
            <person name="Chen Z."/>
            <person name="Freedman E."/>
            <person name="Gellesch M."/>
            <person name="Goldberg J."/>
            <person name="Griggs A."/>
            <person name="Gujja S."/>
            <person name="Heilman E.R."/>
            <person name="Heiman D."/>
            <person name="Hepburn T."/>
            <person name="Howarth C."/>
            <person name="Jen D."/>
            <person name="Larson L."/>
            <person name="Mehta T."/>
            <person name="Neiman D."/>
            <person name="Pearson M."/>
            <person name="Roberts A."/>
            <person name="Saif S."/>
            <person name="Shea T."/>
            <person name="Shenoy N."/>
            <person name="Sisk P."/>
            <person name="Stolte C."/>
            <person name="Sykes S."/>
            <person name="Walk T."/>
            <person name="White J."/>
            <person name="Yandava C."/>
            <person name="Haas B."/>
            <person name="Nusbaum C."/>
            <person name="Birren B."/>
        </authorList>
    </citation>
    <scope>NUCLEOTIDE SEQUENCE</scope>
    <source>
        <strain evidence="19">R3-111a-1</strain>
    </source>
</reference>
<dbReference type="EnsemblFungi" id="EJT74864">
    <property type="protein sequence ID" value="EJT74864"/>
    <property type="gene ID" value="GGTG_08702"/>
</dbReference>
<evidence type="ECO:0000256" key="1">
    <source>
        <dbReference type="ARBA" id="ARBA00004141"/>
    </source>
</evidence>
<evidence type="ECO:0000256" key="4">
    <source>
        <dbReference type="ARBA" id="ARBA00010031"/>
    </source>
</evidence>
<dbReference type="OrthoDB" id="2496787at2759"/>
<evidence type="ECO:0000256" key="10">
    <source>
        <dbReference type="ARBA" id="ARBA00023136"/>
    </source>
</evidence>
<dbReference type="InterPro" id="IPR052337">
    <property type="entry name" value="SAT4-like"/>
</dbReference>
<protein>
    <submittedName>
        <fullName evidence="19 20">Uncharacterized protein</fullName>
    </submittedName>
</protein>
<feature type="compositionally biased region" description="Low complexity" evidence="14">
    <location>
        <begin position="414"/>
        <end position="424"/>
    </location>
</feature>
<evidence type="ECO:0000256" key="3">
    <source>
        <dbReference type="ARBA" id="ARBA00004613"/>
    </source>
</evidence>
<dbReference type="InterPro" id="IPR049326">
    <property type="entry name" value="Rhodopsin_dom_fungi"/>
</dbReference>
<evidence type="ECO:0000256" key="14">
    <source>
        <dbReference type="SAM" id="MobiDB-lite"/>
    </source>
</evidence>
<evidence type="ECO:0000259" key="17">
    <source>
        <dbReference type="Pfam" id="PF05730"/>
    </source>
</evidence>
<reference evidence="20" key="5">
    <citation type="submission" date="2018-04" db="UniProtKB">
        <authorList>
            <consortium name="EnsemblFungi"/>
        </authorList>
    </citation>
    <scope>IDENTIFICATION</scope>
    <source>
        <strain evidence="20">R3-111a-1</strain>
    </source>
</reference>
<keyword evidence="6" id="KW-0325">Glycoprotein</keyword>
<reference evidence="20" key="4">
    <citation type="journal article" date="2015" name="G3 (Bethesda)">
        <title>Genome sequences of three phytopathogenic species of the Magnaporthaceae family of fungi.</title>
        <authorList>
            <person name="Okagaki L.H."/>
            <person name="Nunes C.C."/>
            <person name="Sailsbery J."/>
            <person name="Clay B."/>
            <person name="Brown D."/>
            <person name="John T."/>
            <person name="Oh Y."/>
            <person name="Young N."/>
            <person name="Fitzgerald M."/>
            <person name="Haas B.J."/>
            <person name="Zeng Q."/>
            <person name="Young S."/>
            <person name="Adiconis X."/>
            <person name="Fan L."/>
            <person name="Levin J.Z."/>
            <person name="Mitchell T.K."/>
            <person name="Okubara P.A."/>
            <person name="Farman M.L."/>
            <person name="Kohn L.M."/>
            <person name="Birren B."/>
            <person name="Ma L.-J."/>
            <person name="Dean R.A."/>
        </authorList>
    </citation>
    <scope>NUCLEOTIDE SEQUENCE</scope>
    <source>
        <strain evidence="20">R3-111a-1</strain>
    </source>
</reference>